<feature type="domain" description="MTTase N-terminal" evidence="17">
    <location>
        <begin position="74"/>
        <end position="183"/>
    </location>
</feature>
<evidence type="ECO:0000256" key="9">
    <source>
        <dbReference type="ARBA" id="ARBA00022723"/>
    </source>
</evidence>
<dbReference type="InterPro" id="IPR013848">
    <property type="entry name" value="Methylthiotransferase_N"/>
</dbReference>
<protein>
    <recommendedName>
        <fullName evidence="15">tRNA-t(6)A37 methylthiotransferase</fullName>
        <ecNumber evidence="15">2.8.4.5</ecNumber>
    </recommendedName>
</protein>
<dbReference type="GO" id="GO:0046872">
    <property type="term" value="F:metal ion binding"/>
    <property type="evidence" value="ECO:0007669"/>
    <property type="project" value="UniProtKB-UniRule"/>
</dbReference>
<sequence>KSYKMPEPVRILSSCDENLDDIEDIFQPEDLTHDERIYNRSLVTTRVHQRAISKGCDSIDDERPLADSIIPGTQCIYIKTWGCTHNNSDSEYMAGLLAAYGYKVTTSDPLNADLWLLNSCTVKNPAEESFKNEIKKAQELNKYVVLAGCVPQGQPRGEFMKGLSIVGVQQIDRVVEVVEETLKGHSVRLFGKKKLNGKKIGGAPLNLPKIRKNPLIEIIAINTGCLNQCTYCKTKHARGELGSYPPEEIVARVKQSFEEGVVEIWLTSEDTGAYGKDIGVTLPELLWQIIEVIPPGGLMRIGMTNPPYIKEYLDEMAKILNHPRVYSFLHIPVQSGSNNVLHDMKREYRIEDFKNTVNFLKDRVPRLTIATDIICGFPTETLEDFADSCALVQEYQFPSLFINQFFPRPGTPAANMKRVPTDEVKRRTRVISDIFQSYLPYENQLGEHQTILITENAKDAVHFVGHNKSYDQVLIKAEPDLMGKLVEVEIYETGKHFIKGRLVNNSEVISPGLRTPLAKGAISGLYQDNADLIVDVKQPLPATIWTHILHFGLFVLVVAITLDVCRLIHMIRTNSWPQ</sequence>
<dbReference type="FunFam" id="3.80.30.20:FF:000002">
    <property type="entry name" value="threonylcarbamoyladenosine tRNA methylthiotransferase isoform X2"/>
    <property type="match status" value="1"/>
</dbReference>
<dbReference type="SUPFAM" id="SSF102114">
    <property type="entry name" value="Radical SAM enzymes"/>
    <property type="match status" value="1"/>
</dbReference>
<dbReference type="PROSITE" id="PS51449">
    <property type="entry name" value="MTTASE_N"/>
    <property type="match status" value="1"/>
</dbReference>
<evidence type="ECO:0000256" key="1">
    <source>
        <dbReference type="ARBA" id="ARBA00002399"/>
    </source>
</evidence>
<dbReference type="Pfam" id="PF04055">
    <property type="entry name" value="Radical_SAM"/>
    <property type="match status" value="1"/>
</dbReference>
<evidence type="ECO:0000256" key="8">
    <source>
        <dbReference type="ARBA" id="ARBA00022694"/>
    </source>
</evidence>
<comment type="catalytic activity">
    <reaction evidence="14 15">
        <text>N(6)-L-threonylcarbamoyladenosine(37) in tRNA + (sulfur carrier)-SH + AH2 + 2 S-adenosyl-L-methionine = 2-methylsulfanyl-N(6)-L-threonylcarbamoyladenosine(37) in tRNA + (sulfur carrier)-H + 5'-deoxyadenosine + L-methionine + A + S-adenosyl-L-homocysteine + 2 H(+)</text>
        <dbReference type="Rhea" id="RHEA:37075"/>
        <dbReference type="Rhea" id="RHEA-COMP:10163"/>
        <dbReference type="Rhea" id="RHEA-COMP:11092"/>
        <dbReference type="Rhea" id="RHEA-COMP:14737"/>
        <dbReference type="Rhea" id="RHEA-COMP:14739"/>
        <dbReference type="ChEBI" id="CHEBI:13193"/>
        <dbReference type="ChEBI" id="CHEBI:15378"/>
        <dbReference type="ChEBI" id="CHEBI:17319"/>
        <dbReference type="ChEBI" id="CHEBI:17499"/>
        <dbReference type="ChEBI" id="CHEBI:29917"/>
        <dbReference type="ChEBI" id="CHEBI:57844"/>
        <dbReference type="ChEBI" id="CHEBI:57856"/>
        <dbReference type="ChEBI" id="CHEBI:59789"/>
        <dbReference type="ChEBI" id="CHEBI:64428"/>
        <dbReference type="ChEBI" id="CHEBI:74418"/>
        <dbReference type="ChEBI" id="CHEBI:74420"/>
        <dbReference type="EC" id="2.8.4.5"/>
    </reaction>
</comment>
<evidence type="ECO:0000259" key="17">
    <source>
        <dbReference type="PROSITE" id="PS51449"/>
    </source>
</evidence>
<dbReference type="InterPro" id="IPR006466">
    <property type="entry name" value="MiaB-like_arc_euk"/>
</dbReference>
<evidence type="ECO:0000256" key="12">
    <source>
        <dbReference type="ARBA" id="ARBA00023014"/>
    </source>
</evidence>
<dbReference type="SMART" id="SM00729">
    <property type="entry name" value="Elp3"/>
    <property type="match status" value="1"/>
</dbReference>
<keyword evidence="5 15" id="KW-0808">Transferase</keyword>
<name>T2MBN3_HYDVU</name>
<dbReference type="PANTHER" id="PTHR11918:SF45">
    <property type="entry name" value="THREONYLCARBAMOYLADENOSINE TRNA METHYLTHIOTRANSFERASE"/>
    <property type="match status" value="1"/>
</dbReference>
<dbReference type="Gene3D" id="3.80.30.20">
    <property type="entry name" value="tm_1862 like domain"/>
    <property type="match status" value="1"/>
</dbReference>
<evidence type="ECO:0000259" key="18">
    <source>
        <dbReference type="PROSITE" id="PS51918"/>
    </source>
</evidence>
<dbReference type="InterPro" id="IPR058240">
    <property type="entry name" value="rSAM_sf"/>
</dbReference>
<dbReference type="NCBIfam" id="TIGR01578">
    <property type="entry name" value="MiaB-like-B"/>
    <property type="match status" value="1"/>
</dbReference>
<evidence type="ECO:0000256" key="15">
    <source>
        <dbReference type="RuleBase" id="RU368081"/>
    </source>
</evidence>
<dbReference type="EMBL" id="HAAD01003327">
    <property type="protein sequence ID" value="CDG69559.1"/>
    <property type="molecule type" value="mRNA"/>
</dbReference>
<accession>T2MBN3</accession>
<reference evidence="19" key="1">
    <citation type="journal article" date="2013" name="Genome Biol. Evol.">
        <title>Punctuated emergences of genetic and phenotypic innovations in eumetazoan, bilaterian, euteleostome, and hominidae ancestors.</title>
        <authorList>
            <person name="Wenger Y."/>
            <person name="Galliot B."/>
        </authorList>
    </citation>
    <scope>NUCLEOTIDE SEQUENCE</scope>
    <source>
        <tissue evidence="19">Whole animals</tissue>
    </source>
</reference>
<dbReference type="CDD" id="cd01335">
    <property type="entry name" value="Radical_SAM"/>
    <property type="match status" value="1"/>
</dbReference>
<evidence type="ECO:0000259" key="16">
    <source>
        <dbReference type="PROSITE" id="PS50926"/>
    </source>
</evidence>
<evidence type="ECO:0000256" key="10">
    <source>
        <dbReference type="ARBA" id="ARBA00022989"/>
    </source>
</evidence>
<dbReference type="PROSITE" id="PS51918">
    <property type="entry name" value="RADICAL_SAM"/>
    <property type="match status" value="1"/>
</dbReference>
<dbReference type="InterPro" id="IPR006638">
    <property type="entry name" value="Elp3/MiaA/NifB-like_rSAM"/>
</dbReference>
<keyword evidence="10 15" id="KW-1133">Transmembrane helix</keyword>
<dbReference type="PROSITE" id="PS01278">
    <property type="entry name" value="MTTASE_RADICAL"/>
    <property type="match status" value="1"/>
</dbReference>
<keyword evidence="9 15" id="KW-0479">Metal-binding</keyword>
<evidence type="ECO:0000256" key="14">
    <source>
        <dbReference type="ARBA" id="ARBA00051661"/>
    </source>
</evidence>
<dbReference type="InterPro" id="IPR007197">
    <property type="entry name" value="rSAM"/>
</dbReference>
<dbReference type="OrthoDB" id="1730074at2759"/>
<dbReference type="SFLD" id="SFLDS00029">
    <property type="entry name" value="Radical_SAM"/>
    <property type="match status" value="1"/>
</dbReference>
<keyword evidence="7 15" id="KW-0812">Transmembrane</keyword>
<evidence type="ECO:0000256" key="7">
    <source>
        <dbReference type="ARBA" id="ARBA00022692"/>
    </source>
</evidence>
<keyword evidence="12 15" id="KW-0411">Iron-sulfur</keyword>
<comment type="cofactor">
    <cofactor evidence="15">
        <name>[4Fe-4S] cluster</name>
        <dbReference type="ChEBI" id="CHEBI:49883"/>
    </cofactor>
    <text evidence="15">Binds 1 or 2 [4Fe-4S] cluster. One cluster is coordinated with 3 cysteines and an exchangeable S-adenosyl-L-methionine.</text>
</comment>
<comment type="function">
    <text evidence="1 15">Catalyzes the methylthiolation of N6-threonylcarbamoyladenosine (t(6)A), leading to the formation of 2-methylthio-N6-threonylcarbamoyladenosine (ms(2)t(6)A) at position 37 in tRNAs that read codons beginning with adenine.</text>
</comment>
<dbReference type="InterPro" id="IPR005839">
    <property type="entry name" value="Methylthiotransferase"/>
</dbReference>
<comment type="similarity">
    <text evidence="3 15">Belongs to the methylthiotransferase family. CDKAL1 subfamily.</text>
</comment>
<organism evidence="19">
    <name type="scientific">Hydra vulgaris</name>
    <name type="common">Hydra</name>
    <name type="synonym">Hydra attenuata</name>
    <dbReference type="NCBI Taxonomy" id="6087"/>
    <lineage>
        <taxon>Eukaryota</taxon>
        <taxon>Metazoa</taxon>
        <taxon>Cnidaria</taxon>
        <taxon>Hydrozoa</taxon>
        <taxon>Hydroidolina</taxon>
        <taxon>Anthoathecata</taxon>
        <taxon>Aplanulata</taxon>
        <taxon>Hydridae</taxon>
        <taxon>Hydra</taxon>
    </lineage>
</organism>
<dbReference type="FunFam" id="3.40.50.12160:FF:000005">
    <property type="entry name" value="threonylcarbamoyladenosine tRNA methylthiotransferase isoform X1"/>
    <property type="match status" value="1"/>
</dbReference>
<feature type="domain" description="Radical SAM core" evidence="18">
    <location>
        <begin position="211"/>
        <end position="442"/>
    </location>
</feature>
<dbReference type="SFLD" id="SFLDG01082">
    <property type="entry name" value="B12-binding_domain_containing"/>
    <property type="match status" value="1"/>
</dbReference>
<dbReference type="InterPro" id="IPR002792">
    <property type="entry name" value="TRAM_dom"/>
</dbReference>
<evidence type="ECO:0000256" key="13">
    <source>
        <dbReference type="ARBA" id="ARBA00023136"/>
    </source>
</evidence>
<dbReference type="PROSITE" id="PS50926">
    <property type="entry name" value="TRAM"/>
    <property type="match status" value="1"/>
</dbReference>
<dbReference type="GO" id="GO:0035598">
    <property type="term" value="F:tRNA (N(6)-L-threonylcarbamoyladenosine(37)-C(2))-methylthiotransferase activity"/>
    <property type="evidence" value="ECO:0007669"/>
    <property type="project" value="UniProtKB-UniRule"/>
</dbReference>
<dbReference type="InterPro" id="IPR038135">
    <property type="entry name" value="Methylthiotransferase_N_sf"/>
</dbReference>
<evidence type="ECO:0000256" key="3">
    <source>
        <dbReference type="ARBA" id="ARBA00008616"/>
    </source>
</evidence>
<keyword evidence="6 15" id="KW-0949">S-adenosyl-L-methionine</keyword>
<keyword evidence="11 15" id="KW-0408">Iron</keyword>
<feature type="domain" description="TRAM" evidence="16">
    <location>
        <begin position="442"/>
        <end position="504"/>
    </location>
</feature>
<keyword evidence="8 15" id="KW-0819">tRNA processing</keyword>
<keyword evidence="15" id="KW-0256">Endoplasmic reticulum</keyword>
<dbReference type="GO" id="GO:0005789">
    <property type="term" value="C:endoplasmic reticulum membrane"/>
    <property type="evidence" value="ECO:0007669"/>
    <property type="project" value="UniProtKB-SubCell"/>
</dbReference>
<comment type="subcellular location">
    <subcellularLocation>
        <location evidence="15">Endoplasmic reticulum membrane</location>
        <topology evidence="15">Single-pass membrane protein</topology>
    </subcellularLocation>
    <subcellularLocation>
        <location evidence="2">Membrane</location>
        <topology evidence="2">Single-pass membrane protein</topology>
    </subcellularLocation>
</comment>
<dbReference type="EC" id="2.8.4.5" evidence="15"/>
<keyword evidence="4 15" id="KW-0004">4Fe-4S</keyword>
<evidence type="ECO:0000256" key="11">
    <source>
        <dbReference type="ARBA" id="ARBA00023004"/>
    </source>
</evidence>
<dbReference type="NCBIfam" id="TIGR00089">
    <property type="entry name" value="MiaB/RimO family radical SAM methylthiotransferase"/>
    <property type="match status" value="1"/>
</dbReference>
<evidence type="ECO:0000256" key="6">
    <source>
        <dbReference type="ARBA" id="ARBA00022691"/>
    </source>
</evidence>
<dbReference type="InterPro" id="IPR020612">
    <property type="entry name" value="Methylthiotransferase_CS"/>
</dbReference>
<feature type="non-terminal residue" evidence="19">
    <location>
        <position position="1"/>
    </location>
</feature>
<proteinExistence type="evidence at transcript level"/>
<dbReference type="GO" id="GO:0051539">
    <property type="term" value="F:4 iron, 4 sulfur cluster binding"/>
    <property type="evidence" value="ECO:0007669"/>
    <property type="project" value="UniProtKB-UniRule"/>
</dbReference>
<evidence type="ECO:0000256" key="4">
    <source>
        <dbReference type="ARBA" id="ARBA00022485"/>
    </source>
</evidence>
<evidence type="ECO:0000313" key="19">
    <source>
        <dbReference type="EMBL" id="CDG69559.1"/>
    </source>
</evidence>
<evidence type="ECO:0000256" key="5">
    <source>
        <dbReference type="ARBA" id="ARBA00022679"/>
    </source>
</evidence>
<dbReference type="PANTHER" id="PTHR11918">
    <property type="entry name" value="RADICAL SAM PROTEINS"/>
    <property type="match status" value="1"/>
</dbReference>
<dbReference type="InterPro" id="IPR023404">
    <property type="entry name" value="rSAM_horseshoe"/>
</dbReference>
<gene>
    <name evidence="19" type="primary">CDKAL1</name>
</gene>
<feature type="transmembrane region" description="Helical" evidence="15">
    <location>
        <begin position="544"/>
        <end position="565"/>
    </location>
</feature>
<keyword evidence="13 15" id="KW-0472">Membrane</keyword>
<evidence type="ECO:0000256" key="2">
    <source>
        <dbReference type="ARBA" id="ARBA00004167"/>
    </source>
</evidence>
<dbReference type="Gene3D" id="3.40.50.12160">
    <property type="entry name" value="Methylthiotransferase, N-terminal domain"/>
    <property type="match status" value="1"/>
</dbReference>
<dbReference type="Pfam" id="PF00919">
    <property type="entry name" value="UPF0004"/>
    <property type="match status" value="1"/>
</dbReference>
<dbReference type="AlphaFoldDB" id="T2MBN3"/>